<dbReference type="PROSITE" id="PS51257">
    <property type="entry name" value="PROKAR_LIPOPROTEIN"/>
    <property type="match status" value="1"/>
</dbReference>
<evidence type="ECO:0000256" key="1">
    <source>
        <dbReference type="SAM" id="SignalP"/>
    </source>
</evidence>
<comment type="caution">
    <text evidence="3">The sequence shown here is derived from an EMBL/GenBank/DDBJ whole genome shotgun (WGS) entry which is preliminary data.</text>
</comment>
<feature type="chain" id="PRO_5003850630" description="Bacterial repeat domain-containing protein" evidence="1">
    <location>
        <begin position="23"/>
        <end position="95"/>
    </location>
</feature>
<dbReference type="Pfam" id="PF18998">
    <property type="entry name" value="Flg_new_2"/>
    <property type="match status" value="1"/>
</dbReference>
<dbReference type="InterPro" id="IPR044060">
    <property type="entry name" value="Bacterial_rp_domain"/>
</dbReference>
<feature type="signal peptide" evidence="1">
    <location>
        <begin position="1"/>
        <end position="22"/>
    </location>
</feature>
<dbReference type="RefSeq" id="WP_009183703.1">
    <property type="nucleotide sequence ID" value="NZ_AMGM01000006.1"/>
</dbReference>
<dbReference type="Proteomes" id="UP000004478">
    <property type="component" value="Unassembled WGS sequence"/>
</dbReference>
<dbReference type="AlphaFoldDB" id="K1L7J9"/>
<accession>K1L7J9</accession>
<evidence type="ECO:0000313" key="3">
    <source>
        <dbReference type="EMBL" id="EKB50676.1"/>
    </source>
</evidence>
<evidence type="ECO:0000259" key="2">
    <source>
        <dbReference type="Pfam" id="PF18998"/>
    </source>
</evidence>
<gene>
    <name evidence="3" type="ORF">B879_00655</name>
</gene>
<proteinExistence type="predicted"/>
<organism evidence="3 4">
    <name type="scientific">Cecembia lonarensis (strain CCUG 58316 / KCTC 22772 / LW9)</name>
    <dbReference type="NCBI Taxonomy" id="1225176"/>
    <lineage>
        <taxon>Bacteria</taxon>
        <taxon>Pseudomonadati</taxon>
        <taxon>Bacteroidota</taxon>
        <taxon>Cytophagia</taxon>
        <taxon>Cytophagales</taxon>
        <taxon>Cyclobacteriaceae</taxon>
        <taxon>Cecembia</taxon>
    </lineage>
</organism>
<protein>
    <recommendedName>
        <fullName evidence="2">Bacterial repeat domain-containing protein</fullName>
    </recommendedName>
</protein>
<sequence>MKSSRWIAMLCLSLMILMTSCGIDLIDMEEVNTQAQRVETKELKEGSRVEVLAEPESGFEFSHWLKDGDIVSREQSYTFTMPARDISLVAVFTRK</sequence>
<name>K1L7J9_CECL9</name>
<keyword evidence="4" id="KW-1185">Reference proteome</keyword>
<evidence type="ECO:0000313" key="4">
    <source>
        <dbReference type="Proteomes" id="UP000004478"/>
    </source>
</evidence>
<feature type="domain" description="Bacterial repeat" evidence="2">
    <location>
        <begin position="40"/>
        <end position="94"/>
    </location>
</feature>
<reference evidence="3 4" key="1">
    <citation type="journal article" date="2012" name="J. Bacteriol.">
        <title>Draft Genome Sequence of Cecembia lonarensis Strain LW9T, Isolated from Lonar Lake, a Haloalkaline Lake in India.</title>
        <authorList>
            <person name="Shivaji S."/>
            <person name="Ara S."/>
            <person name="Singh A."/>
            <person name="Pinnaka A.K."/>
        </authorList>
    </citation>
    <scope>NUCLEOTIDE SEQUENCE [LARGE SCALE GENOMIC DNA]</scope>
    <source>
        <strain evidence="3 4">LW9</strain>
    </source>
</reference>
<dbReference type="EMBL" id="AMGM01000006">
    <property type="protein sequence ID" value="EKB50676.1"/>
    <property type="molecule type" value="Genomic_DNA"/>
</dbReference>
<keyword evidence="1" id="KW-0732">Signal</keyword>